<dbReference type="OrthoDB" id="5456285at2"/>
<dbReference type="AlphaFoldDB" id="M2Z5H0"/>
<dbReference type="CDD" id="cd17546">
    <property type="entry name" value="REC_hyHK_CKI1_RcsC-like"/>
    <property type="match status" value="1"/>
</dbReference>
<accession>M2Z5H0</accession>
<dbReference type="GO" id="GO:0000160">
    <property type="term" value="P:phosphorelay signal transduction system"/>
    <property type="evidence" value="ECO:0007669"/>
    <property type="project" value="InterPro"/>
</dbReference>
<name>M2Z5H0_9PROT</name>
<dbReference type="eggNOG" id="COG2204">
    <property type="taxonomic scope" value="Bacteria"/>
</dbReference>
<dbReference type="Gene3D" id="3.40.50.2300">
    <property type="match status" value="1"/>
</dbReference>
<evidence type="ECO:0000256" key="2">
    <source>
        <dbReference type="PROSITE-ProRule" id="PRU00169"/>
    </source>
</evidence>
<evidence type="ECO:0000259" key="3">
    <source>
        <dbReference type="PROSITE" id="PS50110"/>
    </source>
</evidence>
<gene>
    <name evidence="4" type="ORF">H261_12939</name>
</gene>
<evidence type="ECO:0000313" key="4">
    <source>
        <dbReference type="EMBL" id="EME69560.1"/>
    </source>
</evidence>
<feature type="modified residue" description="4-aspartylphosphate" evidence="2">
    <location>
        <position position="52"/>
    </location>
</feature>
<dbReference type="SMART" id="SM00448">
    <property type="entry name" value="REC"/>
    <property type="match status" value="1"/>
</dbReference>
<dbReference type="PATRIC" id="fig|1244869.3.peg.2611"/>
<dbReference type="PANTHER" id="PTHR44591">
    <property type="entry name" value="STRESS RESPONSE REGULATOR PROTEIN 1"/>
    <property type="match status" value="1"/>
</dbReference>
<dbReference type="STRING" id="1244869.H261_12939"/>
<dbReference type="EMBL" id="AONQ01000032">
    <property type="protein sequence ID" value="EME69560.1"/>
    <property type="molecule type" value="Genomic_DNA"/>
</dbReference>
<dbReference type="Proteomes" id="UP000011744">
    <property type="component" value="Unassembled WGS sequence"/>
</dbReference>
<dbReference type="SUPFAM" id="SSF52172">
    <property type="entry name" value="CheY-like"/>
    <property type="match status" value="1"/>
</dbReference>
<dbReference type="InterPro" id="IPR001789">
    <property type="entry name" value="Sig_transdc_resp-reg_receiver"/>
</dbReference>
<feature type="domain" description="Response regulatory" evidence="3">
    <location>
        <begin position="3"/>
        <end position="120"/>
    </location>
</feature>
<evidence type="ECO:0000313" key="5">
    <source>
        <dbReference type="Proteomes" id="UP000011744"/>
    </source>
</evidence>
<proteinExistence type="predicted"/>
<dbReference type="PANTHER" id="PTHR44591:SF3">
    <property type="entry name" value="RESPONSE REGULATORY DOMAIN-CONTAINING PROTEIN"/>
    <property type="match status" value="1"/>
</dbReference>
<sequence>MARIIVADDEPTHLELVSTILERAGHEVVAVTDGKACLNRLQDGDIDLVVTDVFMPALDGFQLMAAIRDRNTHLPVIGMTGGMRGHVIPFTDIMARLGARSVLTKPFSREELLAAVQSAMGDAGEA</sequence>
<protein>
    <submittedName>
        <fullName evidence="4">CheY-like receiver</fullName>
    </submittedName>
</protein>
<dbReference type="PROSITE" id="PS50110">
    <property type="entry name" value="RESPONSE_REGULATORY"/>
    <property type="match status" value="1"/>
</dbReference>
<dbReference type="InterPro" id="IPR011006">
    <property type="entry name" value="CheY-like_superfamily"/>
</dbReference>
<keyword evidence="5" id="KW-1185">Reference proteome</keyword>
<organism evidence="4 5">
    <name type="scientific">Paramagnetospirillum caucaseum</name>
    <dbReference type="NCBI Taxonomy" id="1244869"/>
    <lineage>
        <taxon>Bacteria</taxon>
        <taxon>Pseudomonadati</taxon>
        <taxon>Pseudomonadota</taxon>
        <taxon>Alphaproteobacteria</taxon>
        <taxon>Rhodospirillales</taxon>
        <taxon>Magnetospirillaceae</taxon>
        <taxon>Paramagnetospirillum</taxon>
    </lineage>
</organism>
<reference evidence="4 5" key="1">
    <citation type="journal article" date="2014" name="Genome Announc.">
        <title>Draft Genome Sequence of Magnetospirillum sp. Strain SO-1, a Freshwater Magnetotactic Bacterium Isolated from the Ol'khovka River, Russia.</title>
        <authorList>
            <person name="Grouzdev D.S."/>
            <person name="Dziuba M.V."/>
            <person name="Sukhacheva M.S."/>
            <person name="Mardanov A.V."/>
            <person name="Beletskiy A.V."/>
            <person name="Kuznetsov B.B."/>
            <person name="Skryabin K.G."/>
        </authorList>
    </citation>
    <scope>NUCLEOTIDE SEQUENCE [LARGE SCALE GENOMIC DNA]</scope>
    <source>
        <strain evidence="4 5">SO-1</strain>
    </source>
</reference>
<dbReference type="Pfam" id="PF00072">
    <property type="entry name" value="Response_reg"/>
    <property type="match status" value="1"/>
</dbReference>
<evidence type="ECO:0000256" key="1">
    <source>
        <dbReference type="ARBA" id="ARBA00022553"/>
    </source>
</evidence>
<keyword evidence="1 2" id="KW-0597">Phosphoprotein</keyword>
<dbReference type="InterPro" id="IPR050595">
    <property type="entry name" value="Bact_response_regulator"/>
</dbReference>
<comment type="caution">
    <text evidence="4">The sequence shown here is derived from an EMBL/GenBank/DDBJ whole genome shotgun (WGS) entry which is preliminary data.</text>
</comment>
<dbReference type="RefSeq" id="WP_008618108.1">
    <property type="nucleotide sequence ID" value="NZ_AONQ01000032.1"/>
</dbReference>